<name>A0A409WTG0_PSICY</name>
<evidence type="ECO:0000313" key="3">
    <source>
        <dbReference type="Proteomes" id="UP000283269"/>
    </source>
</evidence>
<keyword evidence="3" id="KW-1185">Reference proteome</keyword>
<dbReference type="EMBL" id="NHYD01003210">
    <property type="protein sequence ID" value="PPQ81798.1"/>
    <property type="molecule type" value="Genomic_DNA"/>
</dbReference>
<evidence type="ECO:0000256" key="1">
    <source>
        <dbReference type="SAM" id="MobiDB-lite"/>
    </source>
</evidence>
<reference evidence="2 3" key="1">
    <citation type="journal article" date="2018" name="Evol. Lett.">
        <title>Horizontal gene cluster transfer increased hallucinogenic mushroom diversity.</title>
        <authorList>
            <person name="Reynolds H.T."/>
            <person name="Vijayakumar V."/>
            <person name="Gluck-Thaler E."/>
            <person name="Korotkin H.B."/>
            <person name="Matheny P.B."/>
            <person name="Slot J.C."/>
        </authorList>
    </citation>
    <scope>NUCLEOTIDE SEQUENCE [LARGE SCALE GENOMIC DNA]</scope>
    <source>
        <strain evidence="2 3">2631</strain>
    </source>
</reference>
<dbReference type="InParanoid" id="A0A409WTG0"/>
<evidence type="ECO:0000313" key="2">
    <source>
        <dbReference type="EMBL" id="PPQ81798.1"/>
    </source>
</evidence>
<proteinExistence type="predicted"/>
<feature type="compositionally biased region" description="Acidic residues" evidence="1">
    <location>
        <begin position="45"/>
        <end position="54"/>
    </location>
</feature>
<dbReference type="Proteomes" id="UP000283269">
    <property type="component" value="Unassembled WGS sequence"/>
</dbReference>
<dbReference type="AlphaFoldDB" id="A0A409WTG0"/>
<accession>A0A409WTG0</accession>
<sequence>MKHRMTPAHNGFGSVGPSGYSANRKRSGGRGARSGLQTCARATEESEEGCMQEMEDGYNPSSVVDWYAWIIDWRWVYCPSVHPPP</sequence>
<feature type="region of interest" description="Disordered" evidence="1">
    <location>
        <begin position="1"/>
        <end position="54"/>
    </location>
</feature>
<gene>
    <name evidence="2" type="ORF">CVT25_013666</name>
</gene>
<comment type="caution">
    <text evidence="2">The sequence shown here is derived from an EMBL/GenBank/DDBJ whole genome shotgun (WGS) entry which is preliminary data.</text>
</comment>
<protein>
    <submittedName>
        <fullName evidence="2">Uncharacterized protein</fullName>
    </submittedName>
</protein>
<organism evidence="2 3">
    <name type="scientific">Psilocybe cyanescens</name>
    <dbReference type="NCBI Taxonomy" id="93625"/>
    <lineage>
        <taxon>Eukaryota</taxon>
        <taxon>Fungi</taxon>
        <taxon>Dikarya</taxon>
        <taxon>Basidiomycota</taxon>
        <taxon>Agaricomycotina</taxon>
        <taxon>Agaricomycetes</taxon>
        <taxon>Agaricomycetidae</taxon>
        <taxon>Agaricales</taxon>
        <taxon>Agaricineae</taxon>
        <taxon>Strophariaceae</taxon>
        <taxon>Psilocybe</taxon>
    </lineage>
</organism>